<sequence>MRDHATDRQPATVIHDENNQAAYLLAGKWGLRQDALSLYNMRGDLLAEVSQLSLGLLPKFALYVNHQKVGVVGKSLGFVREVVYIRGLNWVIVGNALTNHYRVFKGSHQVFAMEPAAETGASFLAITINHPQDEPLAILVACVLNHWAKRPDPQPLRRKFKWRPQAEPGLSMGTTLRDCHWQKLH</sequence>
<evidence type="ECO:0000313" key="1">
    <source>
        <dbReference type="EMBL" id="KRL88521.1"/>
    </source>
</evidence>
<proteinExistence type="predicted"/>
<dbReference type="PATRIC" id="fig|1423760.3.peg.148"/>
<name>A0A0R1U5M0_9LACO</name>
<evidence type="ECO:0000313" key="2">
    <source>
        <dbReference type="Proteomes" id="UP000050816"/>
    </source>
</evidence>
<reference evidence="1 2" key="1">
    <citation type="journal article" date="2015" name="Genome Announc.">
        <title>Expanding the biotechnology potential of lactobacilli through comparative genomics of 213 strains and associated genera.</title>
        <authorList>
            <person name="Sun Z."/>
            <person name="Harris H.M."/>
            <person name="McCann A."/>
            <person name="Guo C."/>
            <person name="Argimon S."/>
            <person name="Zhang W."/>
            <person name="Yang X."/>
            <person name="Jeffery I.B."/>
            <person name="Cooney J.C."/>
            <person name="Kagawa T.F."/>
            <person name="Liu W."/>
            <person name="Song Y."/>
            <person name="Salvetti E."/>
            <person name="Wrobel A."/>
            <person name="Rasinkangas P."/>
            <person name="Parkhill J."/>
            <person name="Rea M.C."/>
            <person name="O'Sullivan O."/>
            <person name="Ritari J."/>
            <person name="Douillard F.P."/>
            <person name="Paul Ross R."/>
            <person name="Yang R."/>
            <person name="Briner A.E."/>
            <person name="Felis G.E."/>
            <person name="de Vos W.M."/>
            <person name="Barrangou R."/>
            <person name="Klaenhammer T.R."/>
            <person name="Caufield P.W."/>
            <person name="Cui Y."/>
            <person name="Zhang H."/>
            <person name="O'Toole P.W."/>
        </authorList>
    </citation>
    <scope>NUCLEOTIDE SEQUENCE [LARGE SCALE GENOMIC DNA]</scope>
    <source>
        <strain evidence="1 2">DSM 15946</strain>
    </source>
</reference>
<comment type="caution">
    <text evidence="1">The sequence shown here is derived from an EMBL/GenBank/DDBJ whole genome shotgun (WGS) entry which is preliminary data.</text>
</comment>
<protein>
    <submittedName>
        <fullName evidence="1">Uncharacterized protein</fullName>
    </submittedName>
</protein>
<dbReference type="SUPFAM" id="SSF54518">
    <property type="entry name" value="Tubby C-terminal domain-like"/>
    <property type="match status" value="1"/>
</dbReference>
<dbReference type="EMBL" id="AZFK01000076">
    <property type="protein sequence ID" value="KRL88521.1"/>
    <property type="molecule type" value="Genomic_DNA"/>
</dbReference>
<organism evidence="1 2">
    <name type="scientific">Limosilactobacillus ingluviei DSM 15946</name>
    <dbReference type="NCBI Taxonomy" id="1423760"/>
    <lineage>
        <taxon>Bacteria</taxon>
        <taxon>Bacillati</taxon>
        <taxon>Bacillota</taxon>
        <taxon>Bacilli</taxon>
        <taxon>Lactobacillales</taxon>
        <taxon>Lactobacillaceae</taxon>
        <taxon>Limosilactobacillus</taxon>
    </lineage>
</organism>
<dbReference type="AlphaFoldDB" id="A0A0R1U5M0"/>
<dbReference type="InterPro" id="IPR025659">
    <property type="entry name" value="Tubby-like_C"/>
</dbReference>
<gene>
    <name evidence="1" type="ORF">FC43_GL000133</name>
</gene>
<dbReference type="Proteomes" id="UP000050816">
    <property type="component" value="Unassembled WGS sequence"/>
</dbReference>
<accession>A0A0R1U5M0</accession>